<evidence type="ECO:0000313" key="1">
    <source>
        <dbReference type="EMBL" id="KAL1880235.1"/>
    </source>
</evidence>
<reference evidence="1 2" key="1">
    <citation type="journal article" date="2024" name="IMA Fungus">
        <title>IMA Genome - F19 : A genome assembly and annotation guide to empower mycologists, including annotated draft genome sequences of Ceratocystis pirilliformis, Diaporthe australafricana, Fusarium ophioides, Paecilomyces lecythidis, and Sporothrix stenoceras.</title>
        <authorList>
            <person name="Aylward J."/>
            <person name="Wilson A.M."/>
            <person name="Visagie C.M."/>
            <person name="Spraker J."/>
            <person name="Barnes I."/>
            <person name="Buitendag C."/>
            <person name="Ceriani C."/>
            <person name="Del Mar Angel L."/>
            <person name="du Plessis D."/>
            <person name="Fuchs T."/>
            <person name="Gasser K."/>
            <person name="Kramer D."/>
            <person name="Li W."/>
            <person name="Munsamy K."/>
            <person name="Piso A."/>
            <person name="Price J.L."/>
            <person name="Sonnekus B."/>
            <person name="Thomas C."/>
            <person name="van der Nest A."/>
            <person name="van Dijk A."/>
            <person name="van Heerden A."/>
            <person name="van Vuuren N."/>
            <person name="Yilmaz N."/>
            <person name="Duong T.A."/>
            <person name="van der Merwe N.A."/>
            <person name="Wingfield M.J."/>
            <person name="Wingfield B.D."/>
        </authorList>
    </citation>
    <scope>NUCLEOTIDE SEQUENCE [LARGE SCALE GENOMIC DNA]</scope>
    <source>
        <strain evidence="1 2">CMW 18167</strain>
    </source>
</reference>
<dbReference type="Proteomes" id="UP001583193">
    <property type="component" value="Unassembled WGS sequence"/>
</dbReference>
<protein>
    <submittedName>
        <fullName evidence="1">Uncharacterized protein</fullName>
    </submittedName>
</protein>
<proteinExistence type="predicted"/>
<dbReference type="EMBL" id="JAVDPF010000009">
    <property type="protein sequence ID" value="KAL1880235.1"/>
    <property type="molecule type" value="Genomic_DNA"/>
</dbReference>
<organism evidence="1 2">
    <name type="scientific">Paecilomyces lecythidis</name>
    <dbReference type="NCBI Taxonomy" id="3004212"/>
    <lineage>
        <taxon>Eukaryota</taxon>
        <taxon>Fungi</taxon>
        <taxon>Dikarya</taxon>
        <taxon>Ascomycota</taxon>
        <taxon>Pezizomycotina</taxon>
        <taxon>Eurotiomycetes</taxon>
        <taxon>Eurotiomycetidae</taxon>
        <taxon>Eurotiales</taxon>
        <taxon>Thermoascaceae</taxon>
        <taxon>Paecilomyces</taxon>
    </lineage>
</organism>
<feature type="non-terminal residue" evidence="1">
    <location>
        <position position="165"/>
    </location>
</feature>
<name>A0ABR3XX50_9EURO</name>
<gene>
    <name evidence="1" type="ORF">Plec18167_003638</name>
</gene>
<keyword evidence="2" id="KW-1185">Reference proteome</keyword>
<comment type="caution">
    <text evidence="1">The sequence shown here is derived from an EMBL/GenBank/DDBJ whole genome shotgun (WGS) entry which is preliminary data.</text>
</comment>
<evidence type="ECO:0000313" key="2">
    <source>
        <dbReference type="Proteomes" id="UP001583193"/>
    </source>
</evidence>
<accession>A0ABR3XX50</accession>
<sequence length="165" mass="18305">MIFAKAFDLPAHLLLTKDDIASSDTLDEETDSDNNANHPFYALLPRSDSKSTHDSSPTPLETYHAISSVVFGIQVAGSLTSESQRDYLCNTFKIREIEGLGLDYGKLRQIICTDIPFSAIPLANQTVADSLQLYNAMLWLQMTFNVFFGNASQLCAMFNLKQATK</sequence>